<reference evidence="2" key="1">
    <citation type="submission" date="2007-04" db="EMBL/GenBank/DDBJ databases">
        <authorList>
            <person name="Noh E.W."/>
            <person name="Lee J.S."/>
            <person name="Choi Y.I."/>
            <person name="Han M.S."/>
            <person name="Yi Y.S."/>
            <person name="Han S.U."/>
        </authorList>
    </citation>
    <scope>NUCLEOTIDE SEQUENCE</scope>
</reference>
<name>Q85X16_PINKO</name>
<geneLocation type="chloroplast" evidence="2"/>
<organism evidence="2">
    <name type="scientific">Pinus koraiensis</name>
    <name type="common">Korean pine</name>
    <dbReference type="NCBI Taxonomy" id="88728"/>
    <lineage>
        <taxon>Eukaryota</taxon>
        <taxon>Viridiplantae</taxon>
        <taxon>Streptophyta</taxon>
        <taxon>Embryophyta</taxon>
        <taxon>Tracheophyta</taxon>
        <taxon>Spermatophyta</taxon>
        <taxon>Pinopsida</taxon>
        <taxon>Pinidae</taxon>
        <taxon>Conifers I</taxon>
        <taxon>Pinales</taxon>
        <taxon>Pinaceae</taxon>
        <taxon>Pinus</taxon>
        <taxon>Pinus subgen. Strobus</taxon>
    </lineage>
</organism>
<feature type="compositionally biased region" description="Polar residues" evidence="1">
    <location>
        <begin position="47"/>
        <end position="65"/>
    </location>
</feature>
<evidence type="ECO:0000256" key="1">
    <source>
        <dbReference type="SAM" id="MobiDB-lite"/>
    </source>
</evidence>
<sequence length="65" mass="7251">MEEFMCNKMNGGVKVYTIVCTDCIGNIMNIAIIQLDKEQSSQLSSSRNGGSHTQSKKNIIQTHFK</sequence>
<dbReference type="EMBL" id="AY228468">
    <property type="protein sequence ID" value="AAO74050.1"/>
    <property type="molecule type" value="Genomic_DNA"/>
</dbReference>
<protein>
    <submittedName>
        <fullName evidence="2">ORF65a</fullName>
    </submittedName>
</protein>
<feature type="region of interest" description="Disordered" evidence="1">
    <location>
        <begin position="41"/>
        <end position="65"/>
    </location>
</feature>
<evidence type="ECO:0000313" key="2">
    <source>
        <dbReference type="EMBL" id="AAO74050.1"/>
    </source>
</evidence>
<dbReference type="AlphaFoldDB" id="Q85X16"/>
<proteinExistence type="predicted"/>
<accession>Q85X16</accession>
<keyword evidence="2" id="KW-0150">Chloroplast</keyword>
<dbReference type="GeneID" id="1450739"/>
<keyword evidence="2" id="KW-0934">Plastid</keyword>
<dbReference type="RefSeq" id="NP_817202.1">
    <property type="nucleotide sequence ID" value="NC_004677.2"/>
</dbReference>